<dbReference type="EMBL" id="SNSC02000002">
    <property type="protein sequence ID" value="TID27038.1"/>
    <property type="molecule type" value="Genomic_DNA"/>
</dbReference>
<evidence type="ECO:0000313" key="2">
    <source>
        <dbReference type="EMBL" id="TID27038.1"/>
    </source>
</evidence>
<comment type="caution">
    <text evidence="2">The sequence shown here is derived from an EMBL/GenBank/DDBJ whole genome shotgun (WGS) entry which is preliminary data.</text>
</comment>
<gene>
    <name evidence="2" type="ORF">E6O75_ATG01531</name>
</gene>
<evidence type="ECO:0000313" key="3">
    <source>
        <dbReference type="Proteomes" id="UP000298493"/>
    </source>
</evidence>
<protein>
    <submittedName>
        <fullName evidence="2">Uncharacterized protein</fullName>
    </submittedName>
</protein>
<name>A0A4Z1PCD7_9PEZI</name>
<proteinExistence type="predicted"/>
<sequence length="147" mass="16060">MHLNRPGLAGIVIGDAGKDEDDDEDMDPSLSQEVETGRELYMDMRCTPRRVADAAHSDAVHSDAAHSDAAHSDAAHSDAVHSEEGSRGWPRRDAMRPTRHAGQIEEQALLVFGTKAEVVDSRSMRKGGYGMRCKVGCRVEGAWSMEQ</sequence>
<dbReference type="Proteomes" id="UP000298493">
    <property type="component" value="Unassembled WGS sequence"/>
</dbReference>
<feature type="region of interest" description="Disordered" evidence="1">
    <location>
        <begin position="1"/>
        <end position="37"/>
    </location>
</feature>
<dbReference type="AlphaFoldDB" id="A0A4Z1PCD7"/>
<feature type="region of interest" description="Disordered" evidence="1">
    <location>
        <begin position="51"/>
        <end position="102"/>
    </location>
</feature>
<keyword evidence="3" id="KW-1185">Reference proteome</keyword>
<accession>A0A4Z1PCD7</accession>
<organism evidence="2 3">
    <name type="scientific">Venturia nashicola</name>
    <dbReference type="NCBI Taxonomy" id="86259"/>
    <lineage>
        <taxon>Eukaryota</taxon>
        <taxon>Fungi</taxon>
        <taxon>Dikarya</taxon>
        <taxon>Ascomycota</taxon>
        <taxon>Pezizomycotina</taxon>
        <taxon>Dothideomycetes</taxon>
        <taxon>Pleosporomycetidae</taxon>
        <taxon>Venturiales</taxon>
        <taxon>Venturiaceae</taxon>
        <taxon>Venturia</taxon>
    </lineage>
</organism>
<reference evidence="2 3" key="1">
    <citation type="submission" date="2019-04" db="EMBL/GenBank/DDBJ databases">
        <title>High contiguity whole genome sequence and gene annotation resource for two Venturia nashicola isolates.</title>
        <authorList>
            <person name="Prokchorchik M."/>
            <person name="Won K."/>
            <person name="Lee Y."/>
            <person name="Choi E.D."/>
            <person name="Segonzac C."/>
            <person name="Sohn K.H."/>
        </authorList>
    </citation>
    <scope>NUCLEOTIDE SEQUENCE [LARGE SCALE GENOMIC DNA]</scope>
    <source>
        <strain evidence="2 3">PRI2</strain>
    </source>
</reference>
<evidence type="ECO:0000256" key="1">
    <source>
        <dbReference type="SAM" id="MobiDB-lite"/>
    </source>
</evidence>
<feature type="compositionally biased region" description="Acidic residues" evidence="1">
    <location>
        <begin position="18"/>
        <end position="27"/>
    </location>
</feature>
<feature type="compositionally biased region" description="Basic and acidic residues" evidence="1">
    <location>
        <begin position="51"/>
        <end position="96"/>
    </location>
</feature>